<reference evidence="16" key="1">
    <citation type="submission" date="2025-08" db="UniProtKB">
        <authorList>
            <consortium name="RefSeq"/>
        </authorList>
    </citation>
    <scope>IDENTIFICATION</scope>
    <source>
        <strain evidence="16">Airmid</strain>
    </source>
</reference>
<keyword evidence="3" id="KW-0820">tRNA-binding</keyword>
<evidence type="ECO:0000256" key="11">
    <source>
        <dbReference type="ARBA" id="ARBA00023146"/>
    </source>
</evidence>
<gene>
    <name evidence="16" type="primary">LOC113796713</name>
</gene>
<evidence type="ECO:0000256" key="3">
    <source>
        <dbReference type="ARBA" id="ARBA00022555"/>
    </source>
</evidence>
<dbReference type="CDD" id="cd00673">
    <property type="entry name" value="AlaRS_core"/>
    <property type="match status" value="1"/>
</dbReference>
<dbReference type="InterPro" id="IPR002318">
    <property type="entry name" value="Ala-tRNA-lgiase_IIc"/>
</dbReference>
<evidence type="ECO:0000256" key="4">
    <source>
        <dbReference type="ARBA" id="ARBA00022598"/>
    </source>
</evidence>
<evidence type="ECO:0000256" key="13">
    <source>
        <dbReference type="ARBA" id="ARBA00048300"/>
    </source>
</evidence>
<dbReference type="GO" id="GO:0006419">
    <property type="term" value="P:alanyl-tRNA aminoacylation"/>
    <property type="evidence" value="ECO:0007669"/>
    <property type="project" value="InterPro"/>
</dbReference>
<dbReference type="OMA" id="VWNHVMM"/>
<dbReference type="PANTHER" id="PTHR11777">
    <property type="entry name" value="ALANYL-TRNA SYNTHETASE"/>
    <property type="match status" value="1"/>
</dbReference>
<dbReference type="GO" id="GO:0004813">
    <property type="term" value="F:alanine-tRNA ligase activity"/>
    <property type="evidence" value="ECO:0007669"/>
    <property type="project" value="UniProtKB-EC"/>
</dbReference>
<organism evidence="15 16">
    <name type="scientific">Dermatophagoides pteronyssinus</name>
    <name type="common">European house dust mite</name>
    <dbReference type="NCBI Taxonomy" id="6956"/>
    <lineage>
        <taxon>Eukaryota</taxon>
        <taxon>Metazoa</taxon>
        <taxon>Ecdysozoa</taxon>
        <taxon>Arthropoda</taxon>
        <taxon>Chelicerata</taxon>
        <taxon>Arachnida</taxon>
        <taxon>Acari</taxon>
        <taxon>Acariformes</taxon>
        <taxon>Sarcoptiformes</taxon>
        <taxon>Astigmata</taxon>
        <taxon>Psoroptidia</taxon>
        <taxon>Analgoidea</taxon>
        <taxon>Pyroglyphidae</taxon>
        <taxon>Dermatophagoidinae</taxon>
        <taxon>Dermatophagoides</taxon>
    </lineage>
</organism>
<accession>A0A6P6YD36</accession>
<evidence type="ECO:0000256" key="7">
    <source>
        <dbReference type="ARBA" id="ARBA00022833"/>
    </source>
</evidence>
<dbReference type="Gene3D" id="3.30.930.10">
    <property type="entry name" value="Bira Bifunctional Protein, Domain 2"/>
    <property type="match status" value="1"/>
</dbReference>
<name>A0A6P6YD36_DERPT</name>
<sequence>MNVISSKECREKFINFFAAREHMFYPSSPISIESDKTLLFVNAGMCQFKDIFLGKLALGSELRKLKRVANSQKCIRAGGKHNDLEDVGKDVYHHTFFEMLGNWSFRDYFKEKAICLAWECFTQEFGIKPERLYVTYFEGDEKQNLKPDLETKQIWLKYLPEDHIIPGSAADNFWEMGDVGPCGPCTEIHYDRIGDRNAANLVNKDDPNVLEIWNLVFMQMNREANGQLTELPGRCVDTGMGLERLLSILNNVTSNYDTDLFIPIFEKIFSLCSNLAHKYSGAIGDEKNAEIDIAYRIVADHMRAVVVAISDGVLPSNEGRGYVIRRILRRAVYAGQKLSNSNVPWLYELVDTISDILGCAFPNLIKTKDNICKIVLEEETQFIKTLSIGLKLFNNSVDKLNNCKSPPVMTLSSTT</sequence>
<keyword evidence="8" id="KW-0067">ATP-binding</keyword>
<dbReference type="SUPFAM" id="SSF101353">
    <property type="entry name" value="Putative anticodon-binding domain of alanyl-tRNA synthetase (AlaRS)"/>
    <property type="match status" value="1"/>
</dbReference>
<keyword evidence="9" id="KW-0694">RNA-binding</keyword>
<evidence type="ECO:0000256" key="1">
    <source>
        <dbReference type="ARBA" id="ARBA00008226"/>
    </source>
</evidence>
<dbReference type="NCBIfam" id="TIGR00344">
    <property type="entry name" value="alaS"/>
    <property type="match status" value="1"/>
</dbReference>
<evidence type="ECO:0000256" key="2">
    <source>
        <dbReference type="ARBA" id="ARBA00013168"/>
    </source>
</evidence>
<keyword evidence="10" id="KW-0648">Protein biosynthesis</keyword>
<dbReference type="GO" id="GO:0005739">
    <property type="term" value="C:mitochondrion"/>
    <property type="evidence" value="ECO:0007669"/>
    <property type="project" value="TreeGrafter"/>
</dbReference>
<keyword evidence="4" id="KW-0436">Ligase</keyword>
<evidence type="ECO:0000256" key="6">
    <source>
        <dbReference type="ARBA" id="ARBA00022741"/>
    </source>
</evidence>
<dbReference type="Proteomes" id="UP000515146">
    <property type="component" value="Unplaced"/>
</dbReference>
<dbReference type="GO" id="GO:0002161">
    <property type="term" value="F:aminoacyl-tRNA deacylase activity"/>
    <property type="evidence" value="ECO:0007669"/>
    <property type="project" value="TreeGrafter"/>
</dbReference>
<evidence type="ECO:0000256" key="5">
    <source>
        <dbReference type="ARBA" id="ARBA00022723"/>
    </source>
</evidence>
<dbReference type="FunFam" id="3.30.930.10:FF:000011">
    <property type="entry name" value="Alanine--tRNA ligase, cytoplasmic"/>
    <property type="match status" value="1"/>
</dbReference>
<dbReference type="RefSeq" id="XP_027202816.1">
    <property type="nucleotide sequence ID" value="XM_027347015.1"/>
</dbReference>
<dbReference type="AlphaFoldDB" id="A0A6P6YD36"/>
<keyword evidence="5" id="KW-0479">Metal-binding</keyword>
<dbReference type="GO" id="GO:0005524">
    <property type="term" value="F:ATP binding"/>
    <property type="evidence" value="ECO:0007669"/>
    <property type="project" value="UniProtKB-KW"/>
</dbReference>
<comment type="catalytic activity">
    <reaction evidence="13">
        <text>tRNA(Ala) + L-alanine + ATP = L-alanyl-tRNA(Ala) + AMP + diphosphate</text>
        <dbReference type="Rhea" id="RHEA:12540"/>
        <dbReference type="Rhea" id="RHEA-COMP:9657"/>
        <dbReference type="Rhea" id="RHEA-COMP:9923"/>
        <dbReference type="ChEBI" id="CHEBI:30616"/>
        <dbReference type="ChEBI" id="CHEBI:33019"/>
        <dbReference type="ChEBI" id="CHEBI:57972"/>
        <dbReference type="ChEBI" id="CHEBI:78442"/>
        <dbReference type="ChEBI" id="CHEBI:78497"/>
        <dbReference type="ChEBI" id="CHEBI:456215"/>
        <dbReference type="EC" id="6.1.1.7"/>
    </reaction>
</comment>
<proteinExistence type="inferred from homology"/>
<dbReference type="InterPro" id="IPR018165">
    <property type="entry name" value="Ala-tRNA-synth_IIc_core"/>
</dbReference>
<dbReference type="InterPro" id="IPR045864">
    <property type="entry name" value="aa-tRNA-synth_II/BPL/LPL"/>
</dbReference>
<comment type="similarity">
    <text evidence="1">Belongs to the class-II aminoacyl-tRNA synthetase family.</text>
</comment>
<keyword evidence="15" id="KW-1185">Reference proteome</keyword>
<evidence type="ECO:0000256" key="12">
    <source>
        <dbReference type="ARBA" id="ARBA00032577"/>
    </source>
</evidence>
<dbReference type="InterPro" id="IPR050058">
    <property type="entry name" value="Ala-tRNA_ligase"/>
</dbReference>
<dbReference type="GO" id="GO:0000049">
    <property type="term" value="F:tRNA binding"/>
    <property type="evidence" value="ECO:0007669"/>
    <property type="project" value="UniProtKB-KW"/>
</dbReference>
<dbReference type="SUPFAM" id="SSF55681">
    <property type="entry name" value="Class II aaRS and biotin synthetases"/>
    <property type="match status" value="1"/>
</dbReference>
<evidence type="ECO:0000256" key="10">
    <source>
        <dbReference type="ARBA" id="ARBA00022917"/>
    </source>
</evidence>
<dbReference type="InterPro" id="IPR018164">
    <property type="entry name" value="Ala-tRNA-synth_IIc_N"/>
</dbReference>
<dbReference type="PANTHER" id="PTHR11777:SF9">
    <property type="entry name" value="ALANINE--TRNA LIGASE, CYTOPLASMIC"/>
    <property type="match status" value="1"/>
</dbReference>
<dbReference type="PROSITE" id="PS50860">
    <property type="entry name" value="AA_TRNA_LIGASE_II_ALA"/>
    <property type="match status" value="1"/>
</dbReference>
<evidence type="ECO:0000256" key="8">
    <source>
        <dbReference type="ARBA" id="ARBA00022840"/>
    </source>
</evidence>
<protein>
    <recommendedName>
        <fullName evidence="2">alanine--tRNA ligase</fullName>
        <ecNumber evidence="2">6.1.1.7</ecNumber>
    </recommendedName>
    <alternativeName>
        <fullName evidence="12">Alanyl-tRNA synthetase</fullName>
    </alternativeName>
</protein>
<keyword evidence="7" id="KW-0862">Zinc</keyword>
<dbReference type="InParanoid" id="A0A6P6YD36"/>
<dbReference type="KEGG" id="dpte:113796713"/>
<evidence type="ECO:0000256" key="9">
    <source>
        <dbReference type="ARBA" id="ARBA00022884"/>
    </source>
</evidence>
<evidence type="ECO:0000259" key="14">
    <source>
        <dbReference type="PROSITE" id="PS50860"/>
    </source>
</evidence>
<feature type="domain" description="Alanyl-transfer RNA synthetases family profile" evidence="14">
    <location>
        <begin position="4"/>
        <end position="415"/>
    </location>
</feature>
<evidence type="ECO:0000313" key="16">
    <source>
        <dbReference type="RefSeq" id="XP_027202816.1"/>
    </source>
</evidence>
<dbReference type="OrthoDB" id="2423964at2759"/>
<dbReference type="PRINTS" id="PR00980">
    <property type="entry name" value="TRNASYNTHALA"/>
</dbReference>
<dbReference type="GO" id="GO:0046872">
    <property type="term" value="F:metal ion binding"/>
    <property type="evidence" value="ECO:0007669"/>
    <property type="project" value="UniProtKB-KW"/>
</dbReference>
<dbReference type="Pfam" id="PF01411">
    <property type="entry name" value="tRNA-synt_2c"/>
    <property type="match status" value="1"/>
</dbReference>
<dbReference type="InterPro" id="IPR018162">
    <property type="entry name" value="Ala-tRNA-ligase_IIc_anticod-bd"/>
</dbReference>
<dbReference type="EC" id="6.1.1.7" evidence="2"/>
<keyword evidence="6" id="KW-0547">Nucleotide-binding</keyword>
<keyword evidence="11" id="KW-0030">Aminoacyl-tRNA synthetase</keyword>
<evidence type="ECO:0000313" key="15">
    <source>
        <dbReference type="Proteomes" id="UP000515146"/>
    </source>
</evidence>